<dbReference type="Proteomes" id="UP000003163">
    <property type="component" value="Unassembled WGS sequence"/>
</dbReference>
<dbReference type="InParanoid" id="J9DTI6"/>
<reference evidence="2 3" key="1">
    <citation type="submission" date="2011-08" db="EMBL/GenBank/DDBJ databases">
        <authorList>
            <person name="Liu Z.J."/>
            <person name="Shi F.L."/>
            <person name="Lu J.Q."/>
            <person name="Li M."/>
            <person name="Wang Z.L."/>
        </authorList>
    </citation>
    <scope>NUCLEOTIDE SEQUENCE [LARGE SCALE GENOMIC DNA]</scope>
    <source>
        <strain evidence="2 3">USNM 41457</strain>
    </source>
</reference>
<organism evidence="2 3">
    <name type="scientific">Edhazardia aedis (strain USNM 41457)</name>
    <name type="common">Microsporidian parasite</name>
    <dbReference type="NCBI Taxonomy" id="1003232"/>
    <lineage>
        <taxon>Eukaryota</taxon>
        <taxon>Fungi</taxon>
        <taxon>Fungi incertae sedis</taxon>
        <taxon>Microsporidia</taxon>
        <taxon>Edhazardia</taxon>
    </lineage>
</organism>
<dbReference type="EMBL" id="AFBI03000016">
    <property type="protein sequence ID" value="EJW04582.1"/>
    <property type="molecule type" value="Genomic_DNA"/>
</dbReference>
<name>J9DTI6_EDHAE</name>
<protein>
    <submittedName>
        <fullName evidence="2">Uncharacterized protein</fullName>
    </submittedName>
</protein>
<accession>J9DTI6</accession>
<feature type="transmembrane region" description="Helical" evidence="1">
    <location>
        <begin position="7"/>
        <end position="28"/>
    </location>
</feature>
<dbReference type="VEuPathDB" id="MicrosporidiaDB:EDEG_01209"/>
<keyword evidence="1" id="KW-0812">Transmembrane</keyword>
<gene>
    <name evidence="2" type="ORF">EDEG_01209</name>
</gene>
<evidence type="ECO:0000256" key="1">
    <source>
        <dbReference type="SAM" id="Phobius"/>
    </source>
</evidence>
<proteinExistence type="predicted"/>
<dbReference type="HOGENOM" id="CLU_1402408_0_0_1"/>
<evidence type="ECO:0000313" key="2">
    <source>
        <dbReference type="EMBL" id="EJW04582.1"/>
    </source>
</evidence>
<sequence>MKISNKTIWFLVSMLLLIFTSSSIFFLIQHVKNNRRNYLNTEHYIIENNTENNDVVKIETSTESYAKVSIETTTEINGNTFFEAYGIPDTKNNTEVDIEEITELNKNKYTKNNNFQRIRSVKIFNPQQKIVLRTKSNFSEIFLDTEIADRKDISNVLKVATKHKKIYLDQFILDLIKPNLLFESDSFDYSAKAT</sequence>
<evidence type="ECO:0000313" key="3">
    <source>
        <dbReference type="Proteomes" id="UP000003163"/>
    </source>
</evidence>
<comment type="caution">
    <text evidence="2">The sequence shown here is derived from an EMBL/GenBank/DDBJ whole genome shotgun (WGS) entry which is preliminary data.</text>
</comment>
<dbReference type="AlphaFoldDB" id="J9DTI6"/>
<reference evidence="3" key="2">
    <citation type="submission" date="2015-07" db="EMBL/GenBank/DDBJ databases">
        <title>Contrasting host-pathogen interactions and genome evolution in two generalist and specialist microsporidian pathogens of mosquitoes.</title>
        <authorList>
            <consortium name="The Broad Institute Genomics Platform"/>
            <consortium name="The Broad Institute Genome Sequencing Center for Infectious Disease"/>
            <person name="Cuomo C.A."/>
            <person name="Sanscrainte N.D."/>
            <person name="Goldberg J.M."/>
            <person name="Heiman D."/>
            <person name="Young S."/>
            <person name="Zeng Q."/>
            <person name="Becnel J.J."/>
            <person name="Birren B.W."/>
        </authorList>
    </citation>
    <scope>NUCLEOTIDE SEQUENCE [LARGE SCALE GENOMIC DNA]</scope>
    <source>
        <strain evidence="3">USNM 41457</strain>
    </source>
</reference>
<keyword evidence="1" id="KW-1133">Transmembrane helix</keyword>
<keyword evidence="1" id="KW-0472">Membrane</keyword>
<keyword evidence="3" id="KW-1185">Reference proteome</keyword>